<dbReference type="NCBIfam" id="TIGR00546">
    <property type="entry name" value="lnt"/>
    <property type="match status" value="1"/>
</dbReference>
<comment type="caution">
    <text evidence="9">Lacks conserved residue(s) required for the propagation of feature annotation.</text>
</comment>
<dbReference type="GO" id="GO:0005886">
    <property type="term" value="C:plasma membrane"/>
    <property type="evidence" value="ECO:0007669"/>
    <property type="project" value="UniProtKB-SubCell"/>
</dbReference>
<evidence type="ECO:0000256" key="6">
    <source>
        <dbReference type="ARBA" id="ARBA00022989"/>
    </source>
</evidence>
<gene>
    <name evidence="9 11" type="primary">lnt</name>
    <name evidence="11" type="ORF">IAA16_08915</name>
</gene>
<evidence type="ECO:0000256" key="4">
    <source>
        <dbReference type="ARBA" id="ARBA00022679"/>
    </source>
</evidence>
<feature type="transmembrane region" description="Helical" evidence="9">
    <location>
        <begin position="7"/>
        <end position="22"/>
    </location>
</feature>
<evidence type="ECO:0000256" key="3">
    <source>
        <dbReference type="ARBA" id="ARBA00022475"/>
    </source>
</evidence>
<evidence type="ECO:0000256" key="2">
    <source>
        <dbReference type="ARBA" id="ARBA00010065"/>
    </source>
</evidence>
<evidence type="ECO:0000259" key="10">
    <source>
        <dbReference type="PROSITE" id="PS50263"/>
    </source>
</evidence>
<dbReference type="SUPFAM" id="SSF56317">
    <property type="entry name" value="Carbon-nitrogen hydrolase"/>
    <property type="match status" value="1"/>
</dbReference>
<keyword evidence="4 9" id="KW-0808">Transferase</keyword>
<feature type="transmembrane region" description="Helical" evidence="9">
    <location>
        <begin position="146"/>
        <end position="165"/>
    </location>
</feature>
<feature type="transmembrane region" description="Helical" evidence="9">
    <location>
        <begin position="28"/>
        <end position="45"/>
    </location>
</feature>
<protein>
    <recommendedName>
        <fullName evidence="9">Apolipoprotein N-acyltransferase</fullName>
        <shortName evidence="9">ALP N-acyltransferase</shortName>
        <ecNumber evidence="9">2.3.1.269</ecNumber>
    </recommendedName>
</protein>
<dbReference type="InterPro" id="IPR004563">
    <property type="entry name" value="Apolipo_AcylTrfase"/>
</dbReference>
<name>A0A9E2L2S3_9SPIR</name>
<comment type="caution">
    <text evidence="11">The sequence shown here is derived from an EMBL/GenBank/DDBJ whole genome shotgun (WGS) entry which is preliminary data.</text>
</comment>
<accession>A0A9E2L2S3</accession>
<feature type="transmembrane region" description="Helical" evidence="9">
    <location>
        <begin position="172"/>
        <end position="196"/>
    </location>
</feature>
<evidence type="ECO:0000256" key="8">
    <source>
        <dbReference type="ARBA" id="ARBA00023315"/>
    </source>
</evidence>
<dbReference type="AlphaFoldDB" id="A0A9E2L2S3"/>
<evidence type="ECO:0000256" key="7">
    <source>
        <dbReference type="ARBA" id="ARBA00023136"/>
    </source>
</evidence>
<dbReference type="EMBL" id="JAHLFV010000207">
    <property type="protein sequence ID" value="MBU3850673.1"/>
    <property type="molecule type" value="Genomic_DNA"/>
</dbReference>
<dbReference type="InterPro" id="IPR003010">
    <property type="entry name" value="C-N_Hydrolase"/>
</dbReference>
<dbReference type="PROSITE" id="PS50263">
    <property type="entry name" value="CN_HYDROLASE"/>
    <property type="match status" value="1"/>
</dbReference>
<evidence type="ECO:0000313" key="12">
    <source>
        <dbReference type="Proteomes" id="UP000823914"/>
    </source>
</evidence>
<feature type="transmembrane region" description="Helical" evidence="9">
    <location>
        <begin position="208"/>
        <end position="226"/>
    </location>
</feature>
<dbReference type="Pfam" id="PF20154">
    <property type="entry name" value="LNT_N"/>
    <property type="match status" value="1"/>
</dbReference>
<evidence type="ECO:0000256" key="5">
    <source>
        <dbReference type="ARBA" id="ARBA00022692"/>
    </source>
</evidence>
<feature type="transmembrane region" description="Helical" evidence="9">
    <location>
        <begin position="79"/>
        <end position="106"/>
    </location>
</feature>
<evidence type="ECO:0000256" key="9">
    <source>
        <dbReference type="HAMAP-Rule" id="MF_01148"/>
    </source>
</evidence>
<dbReference type="PANTHER" id="PTHR38686:SF1">
    <property type="entry name" value="APOLIPOPROTEIN N-ACYLTRANSFERASE"/>
    <property type="match status" value="1"/>
</dbReference>
<reference evidence="11" key="2">
    <citation type="submission" date="2021-04" db="EMBL/GenBank/DDBJ databases">
        <authorList>
            <person name="Gilroy R."/>
        </authorList>
    </citation>
    <scope>NUCLEOTIDE SEQUENCE</scope>
    <source>
        <strain evidence="11">Gambia15-2214</strain>
    </source>
</reference>
<feature type="domain" description="CN hydrolase" evidence="10">
    <location>
        <begin position="238"/>
        <end position="503"/>
    </location>
</feature>
<proteinExistence type="inferred from homology"/>
<keyword evidence="3 9" id="KW-1003">Cell membrane</keyword>
<evidence type="ECO:0000256" key="1">
    <source>
        <dbReference type="ARBA" id="ARBA00004651"/>
    </source>
</evidence>
<keyword evidence="8 9" id="KW-0012">Acyltransferase</keyword>
<dbReference type="CDD" id="cd07571">
    <property type="entry name" value="ALP_N-acyl_transferase"/>
    <property type="match status" value="1"/>
</dbReference>
<reference evidence="11" key="1">
    <citation type="journal article" date="2021" name="PeerJ">
        <title>Extensive microbial diversity within the chicken gut microbiome revealed by metagenomics and culture.</title>
        <authorList>
            <person name="Gilroy R."/>
            <person name="Ravi A."/>
            <person name="Getino M."/>
            <person name="Pursley I."/>
            <person name="Horton D.L."/>
            <person name="Alikhan N.F."/>
            <person name="Baker D."/>
            <person name="Gharbi K."/>
            <person name="Hall N."/>
            <person name="Watson M."/>
            <person name="Adriaenssens E.M."/>
            <person name="Foster-Nyarko E."/>
            <person name="Jarju S."/>
            <person name="Secka A."/>
            <person name="Antonio M."/>
            <person name="Oren A."/>
            <person name="Chaudhuri R.R."/>
            <person name="La Ragione R."/>
            <person name="Hildebrand F."/>
            <person name="Pallen M.J."/>
        </authorList>
    </citation>
    <scope>NUCLEOTIDE SEQUENCE</scope>
    <source>
        <strain evidence="11">Gambia15-2214</strain>
    </source>
</reference>
<dbReference type="InterPro" id="IPR036526">
    <property type="entry name" value="C-N_Hydrolase_sf"/>
</dbReference>
<keyword evidence="7 9" id="KW-0472">Membrane</keyword>
<dbReference type="GO" id="GO:0042158">
    <property type="term" value="P:lipoprotein biosynthetic process"/>
    <property type="evidence" value="ECO:0007669"/>
    <property type="project" value="UniProtKB-UniRule"/>
</dbReference>
<comment type="catalytic activity">
    <reaction evidence="9">
        <text>N-terminal S-1,2-diacyl-sn-glyceryl-L-cysteinyl-[lipoprotein] + a glycerophospholipid = N-acyl-S-1,2-diacyl-sn-glyceryl-L-cysteinyl-[lipoprotein] + a 2-acyl-sn-glycero-3-phospholipid + H(+)</text>
        <dbReference type="Rhea" id="RHEA:48228"/>
        <dbReference type="Rhea" id="RHEA-COMP:14681"/>
        <dbReference type="Rhea" id="RHEA-COMP:14684"/>
        <dbReference type="ChEBI" id="CHEBI:15378"/>
        <dbReference type="ChEBI" id="CHEBI:136912"/>
        <dbReference type="ChEBI" id="CHEBI:140656"/>
        <dbReference type="ChEBI" id="CHEBI:140657"/>
        <dbReference type="ChEBI" id="CHEBI:140660"/>
        <dbReference type="EC" id="2.3.1.269"/>
    </reaction>
</comment>
<keyword evidence="5 9" id="KW-0812">Transmembrane</keyword>
<keyword evidence="6 9" id="KW-1133">Transmembrane helix</keyword>
<dbReference type="Pfam" id="PF00795">
    <property type="entry name" value="CN_hydrolase"/>
    <property type="match status" value="1"/>
</dbReference>
<sequence>MRRFLQVFYAIFSAFIFSLALQNELLPLGSPFLGIFALVPLYLAIRKADSYGEAALLTGLQVLITHLLSSFWLGFFQGYAIFTLGASALGTCIIGTAFGTLLYFFVGRAKKRGSIFTKTTPVLSVLFFAVVWTLYEVSKSKGFLGYPWGTILMSSYKWPLIIQIADITGTWGITFLFALFSAVVGEGVYLLCHTGFFYGKTLFYDYKWTAGLCISLFCCSVIYGAFQYTYPRVPQKFLKATLVQHNGDSWSSTEGEASIMQAQRLTEKAIEKSLKNSGVKPDVVVWSETVLSYAHPEAQTYYTYVPFQEGLYPFIERMQVPFLIGSPITINSEEGLFSNGVLYIDQHAQVQDYYAKIHLVPFAEAVPGTEYPWVRDFLESLIGFSSGWMAGTRYNLFEIPLESNQTVKISTPICFEDAFPDICRQLYKAGSEVFVNLTNDSWSRTNSAEYQHFVISVFRAIEFRTTLVRSTNSGYTVVVDPRGKVIADLPLFESLYLNTNIPVYKRTETLYYRLGEWFPILLTLITAACVILIRIKYD</sequence>
<dbReference type="GO" id="GO:0016410">
    <property type="term" value="F:N-acyltransferase activity"/>
    <property type="evidence" value="ECO:0007669"/>
    <property type="project" value="UniProtKB-UniRule"/>
</dbReference>
<feature type="transmembrane region" description="Helical" evidence="9">
    <location>
        <begin position="54"/>
        <end position="73"/>
    </location>
</feature>
<dbReference type="InterPro" id="IPR045378">
    <property type="entry name" value="LNT_N"/>
</dbReference>
<comment type="function">
    <text evidence="9">Catalyzes the phospholipid dependent N-acylation of the N-terminal cysteine of apolipoprotein, the last step in lipoprotein maturation.</text>
</comment>
<dbReference type="HAMAP" id="MF_01148">
    <property type="entry name" value="Lnt"/>
    <property type="match status" value="1"/>
</dbReference>
<dbReference type="EC" id="2.3.1.269" evidence="9"/>
<organism evidence="11 12">
    <name type="scientific">Candidatus Treponema excrementipullorum</name>
    <dbReference type="NCBI Taxonomy" id="2838768"/>
    <lineage>
        <taxon>Bacteria</taxon>
        <taxon>Pseudomonadati</taxon>
        <taxon>Spirochaetota</taxon>
        <taxon>Spirochaetia</taxon>
        <taxon>Spirochaetales</taxon>
        <taxon>Treponemataceae</taxon>
        <taxon>Treponema</taxon>
    </lineage>
</organism>
<comment type="pathway">
    <text evidence="9">Protein modification; lipoprotein biosynthesis (N-acyl transfer).</text>
</comment>
<feature type="transmembrane region" description="Helical" evidence="9">
    <location>
        <begin position="115"/>
        <end position="134"/>
    </location>
</feature>
<evidence type="ECO:0000313" key="11">
    <source>
        <dbReference type="EMBL" id="MBU3850673.1"/>
    </source>
</evidence>
<dbReference type="Proteomes" id="UP000823914">
    <property type="component" value="Unassembled WGS sequence"/>
</dbReference>
<comment type="subcellular location">
    <subcellularLocation>
        <location evidence="1 9">Cell membrane</location>
        <topology evidence="1 9">Multi-pass membrane protein</topology>
    </subcellularLocation>
</comment>
<dbReference type="PANTHER" id="PTHR38686">
    <property type="entry name" value="APOLIPOPROTEIN N-ACYLTRANSFERASE"/>
    <property type="match status" value="1"/>
</dbReference>
<feature type="transmembrane region" description="Helical" evidence="9">
    <location>
        <begin position="514"/>
        <end position="535"/>
    </location>
</feature>
<dbReference type="Gene3D" id="3.60.110.10">
    <property type="entry name" value="Carbon-nitrogen hydrolase"/>
    <property type="match status" value="1"/>
</dbReference>
<comment type="similarity">
    <text evidence="2 9">Belongs to the CN hydrolase family. Apolipoprotein N-acyltransferase subfamily.</text>
</comment>